<dbReference type="EMBL" id="PNFV01000001">
    <property type="protein sequence ID" value="PMB83265.1"/>
    <property type="molecule type" value="Genomic_DNA"/>
</dbReference>
<keyword evidence="2" id="KW-0472">Membrane</keyword>
<dbReference type="AlphaFoldDB" id="A0A2J6NPN6"/>
<dbReference type="Proteomes" id="UP000239920">
    <property type="component" value="Unassembled WGS sequence"/>
</dbReference>
<feature type="compositionally biased region" description="Low complexity" evidence="1">
    <location>
        <begin position="36"/>
        <end position="47"/>
    </location>
</feature>
<proteinExistence type="predicted"/>
<evidence type="ECO:0000313" key="4">
    <source>
        <dbReference type="Proteomes" id="UP000239920"/>
    </source>
</evidence>
<feature type="compositionally biased region" description="Polar residues" evidence="1">
    <location>
        <begin position="85"/>
        <end position="94"/>
    </location>
</feature>
<name>A0A2J6NPN6_9LACO</name>
<comment type="caution">
    <text evidence="3">The sequence shown here is derived from an EMBL/GenBank/DDBJ whole genome shotgun (WGS) entry which is preliminary data.</text>
</comment>
<feature type="region of interest" description="Disordered" evidence="1">
    <location>
        <begin position="34"/>
        <end position="101"/>
    </location>
</feature>
<feature type="compositionally biased region" description="Acidic residues" evidence="1">
    <location>
        <begin position="61"/>
        <end position="72"/>
    </location>
</feature>
<organism evidence="3 4">
    <name type="scientific">Limosilactobacillus pontis</name>
    <dbReference type="NCBI Taxonomy" id="35787"/>
    <lineage>
        <taxon>Bacteria</taxon>
        <taxon>Bacillati</taxon>
        <taxon>Bacillota</taxon>
        <taxon>Bacilli</taxon>
        <taxon>Lactobacillales</taxon>
        <taxon>Lactobacillaceae</taxon>
        <taxon>Limosilactobacillus</taxon>
    </lineage>
</organism>
<evidence type="ECO:0000256" key="2">
    <source>
        <dbReference type="SAM" id="Phobius"/>
    </source>
</evidence>
<feature type="transmembrane region" description="Helical" evidence="2">
    <location>
        <begin position="6"/>
        <end position="27"/>
    </location>
</feature>
<evidence type="ECO:0000256" key="1">
    <source>
        <dbReference type="SAM" id="MobiDB-lite"/>
    </source>
</evidence>
<reference evidence="3 4" key="1">
    <citation type="submission" date="2017-09" db="EMBL/GenBank/DDBJ databases">
        <title>Bacterial strain isolated from the female urinary microbiota.</title>
        <authorList>
            <person name="Thomas-White K."/>
            <person name="Kumar N."/>
            <person name="Forster S."/>
            <person name="Putonti C."/>
            <person name="Lawley T."/>
            <person name="Wolfe A.J."/>
        </authorList>
    </citation>
    <scope>NUCLEOTIDE SEQUENCE [LARGE SCALE GENOMIC DNA]</scope>
    <source>
        <strain evidence="3 4">UMB0683</strain>
    </source>
</reference>
<gene>
    <name evidence="3" type="ORF">CK797_00230</name>
</gene>
<sequence length="169" mass="18464">MKLNRIFNIIIAVLLTAIVIFVVAIFINVHNSGPDRSASSSAPTARTNSRKSISRTSEESTSSEDVNDEETADSYATDGNDDQDSSVAANTQSEDAVAPGYVPGEGTKFAYNIARAGGLVGADTLENEEEFYRNYQQNGNQITYNGRTVEYHRVDRPDGTYYYAVQSVD</sequence>
<accession>A0A2J6NPN6</accession>
<protein>
    <submittedName>
        <fullName evidence="3">Uncharacterized protein</fullName>
    </submittedName>
</protein>
<evidence type="ECO:0000313" key="3">
    <source>
        <dbReference type="EMBL" id="PMB83265.1"/>
    </source>
</evidence>
<keyword evidence="2" id="KW-1133">Transmembrane helix</keyword>
<dbReference type="RefSeq" id="WP_104687825.1">
    <property type="nucleotide sequence ID" value="NZ_JBKTHY010000004.1"/>
</dbReference>
<keyword evidence="2" id="KW-0812">Transmembrane</keyword>